<evidence type="ECO:0000256" key="2">
    <source>
        <dbReference type="ARBA" id="ARBA00022630"/>
    </source>
</evidence>
<dbReference type="InterPro" id="IPR003953">
    <property type="entry name" value="FAD-dep_OxRdtase_2_FAD-bd"/>
</dbReference>
<keyword evidence="8" id="KW-1185">Reference proteome</keyword>
<reference evidence="8" key="1">
    <citation type="submission" date="2014-08" db="EMBL/GenBank/DDBJ databases">
        <title>Coriobacteriaceae sp. complete genome.</title>
        <authorList>
            <person name="Looft T."/>
            <person name="Bayles D.O."/>
            <person name="Stanton T.B."/>
        </authorList>
    </citation>
    <scope>NUCLEOTIDE SEQUENCE [LARGE SCALE GENOMIC DNA]</scope>
    <source>
        <strain evidence="8">68-1-3</strain>
    </source>
</reference>
<dbReference type="InterPro" id="IPR027477">
    <property type="entry name" value="Succ_DH/fumarate_Rdtase_cat_sf"/>
</dbReference>
<dbReference type="STRING" id="1531429.JI75_07735"/>
<dbReference type="InterPro" id="IPR036188">
    <property type="entry name" value="FAD/NAD-bd_sf"/>
</dbReference>
<evidence type="ECO:0000313" key="7">
    <source>
        <dbReference type="EMBL" id="AJC12563.1"/>
    </source>
</evidence>
<dbReference type="InterPro" id="IPR050315">
    <property type="entry name" value="FAD-oxidoreductase_2"/>
</dbReference>
<dbReference type="PROSITE" id="PS51318">
    <property type="entry name" value="TAT"/>
    <property type="match status" value="1"/>
</dbReference>
<name>A0A0A8B700_9ACTN</name>
<keyword evidence="4" id="KW-0560">Oxidoreductase</keyword>
<evidence type="ECO:0000256" key="5">
    <source>
        <dbReference type="SAM" id="SignalP"/>
    </source>
</evidence>
<evidence type="ECO:0000259" key="6">
    <source>
        <dbReference type="Pfam" id="PF00890"/>
    </source>
</evidence>
<dbReference type="RefSeq" id="WP_039689974.1">
    <property type="nucleotide sequence ID" value="NZ_CP009302.1"/>
</dbReference>
<feature type="chain" id="PRO_5039316730" evidence="5">
    <location>
        <begin position="30"/>
        <end position="579"/>
    </location>
</feature>
<gene>
    <name evidence="7" type="ORF">JI75_07735</name>
</gene>
<dbReference type="PROSITE" id="PS51257">
    <property type="entry name" value="PROKAR_LIPOPROTEIN"/>
    <property type="match status" value="1"/>
</dbReference>
<dbReference type="OrthoDB" id="9813348at2"/>
<evidence type="ECO:0000256" key="3">
    <source>
        <dbReference type="ARBA" id="ARBA00022827"/>
    </source>
</evidence>
<dbReference type="InterPro" id="IPR006311">
    <property type="entry name" value="TAT_signal"/>
</dbReference>
<dbReference type="KEGG" id="cbac:JI75_07735"/>
<protein>
    <submittedName>
        <fullName evidence="7">Fumarate reductase</fullName>
    </submittedName>
</protein>
<dbReference type="HOGENOM" id="CLU_011398_4_3_11"/>
<keyword evidence="5" id="KW-0732">Signal</keyword>
<sequence length="579" mass="63274">MTAQFSRRTFLKSAGIGALGAVAAGSLSACGNGVKAETPANASVGEVGVPSWLGAAPEIAERDITETIETEVLVCGCRTGGLPAIISAAEHGAKVLGIDRAASVPNPREDIGAIDSKLQKDSFAQFPEFEIDKFEAIEDIIRYSNGFARFDLVKLWADESGAMLDWMTEIVERDGRLRMDLEGGLPPEGSPFKAWVTGHSPNKTELGKEDKSFSFGVSLKEYAEEKGAQFRWQTELVKLEQDETGRVTGIIATDVADGHYLRIKASKGVIISTGGYGNNMEMMAARQQYNQELRIPVPARGGNPTGQGIKAALWAGGRMDAMGAAVTFNRACCKPDETAGMGKSDPSDDPKAQNWFWFGEQPFLKINLLGKRFCNESGPYDYMLHSAWQQPYHTYVDIFDSDYAAKVKQMGEVGCCRLYPFDNGAPSNRPITSMPDNFEQLINDGYLQRADTMEELAEKLNLPVEQTVATWKRYNEMANNGKDEDYNKEKARMIALDQPPYYGVRTGSWFLATLDGVIIDTNMHPVREDESPIEGLYMTGDASGGMFAVSYPNLFTGLACGRTMTFGRRAGMLAATGQA</sequence>
<dbReference type="EMBL" id="CP009302">
    <property type="protein sequence ID" value="AJC12563.1"/>
    <property type="molecule type" value="Genomic_DNA"/>
</dbReference>
<keyword evidence="2" id="KW-0285">Flavoprotein</keyword>
<dbReference type="Gene3D" id="3.50.50.60">
    <property type="entry name" value="FAD/NAD(P)-binding domain"/>
    <property type="match status" value="2"/>
</dbReference>
<dbReference type="Gene3D" id="3.90.700.10">
    <property type="entry name" value="Succinate dehydrogenase/fumarate reductase flavoprotein, catalytic domain"/>
    <property type="match status" value="1"/>
</dbReference>
<dbReference type="GO" id="GO:0033765">
    <property type="term" value="F:steroid dehydrogenase activity, acting on the CH-CH group of donors"/>
    <property type="evidence" value="ECO:0007669"/>
    <property type="project" value="UniProtKB-ARBA"/>
</dbReference>
<organism evidence="7 8">
    <name type="scientific">Berryella intestinalis</name>
    <dbReference type="NCBI Taxonomy" id="1531429"/>
    <lineage>
        <taxon>Bacteria</taxon>
        <taxon>Bacillati</taxon>
        <taxon>Actinomycetota</taxon>
        <taxon>Coriobacteriia</taxon>
        <taxon>Eggerthellales</taxon>
        <taxon>Eggerthellaceae</taxon>
        <taxon>Berryella</taxon>
    </lineage>
</organism>
<accession>A0A0A8B700</accession>
<evidence type="ECO:0000313" key="8">
    <source>
        <dbReference type="Proteomes" id="UP000031121"/>
    </source>
</evidence>
<dbReference type="PANTHER" id="PTHR43400:SF10">
    <property type="entry name" value="3-OXOSTEROID 1-DEHYDROGENASE"/>
    <property type="match status" value="1"/>
</dbReference>
<dbReference type="SUPFAM" id="SSF56425">
    <property type="entry name" value="Succinate dehydrogenase/fumarate reductase flavoprotein, catalytic domain"/>
    <property type="match status" value="1"/>
</dbReference>
<feature type="signal peptide" evidence="5">
    <location>
        <begin position="1"/>
        <end position="29"/>
    </location>
</feature>
<reference evidence="7 8" key="2">
    <citation type="journal article" date="2015" name="Genome Announc.">
        <title>Complete Genome Sequence of Coriobacteriaceae Strain 68-1-3, a Novel Mucus-Degrading Isolate from the Swine Intestinal Tract.</title>
        <authorList>
            <person name="Looft T."/>
            <person name="Bayles D.O."/>
            <person name="Alt D.P."/>
            <person name="Stanton T.B."/>
        </authorList>
    </citation>
    <scope>NUCLEOTIDE SEQUENCE [LARGE SCALE GENOMIC DNA]</scope>
    <source>
        <strain evidence="7 8">68-1-3</strain>
    </source>
</reference>
<evidence type="ECO:0000256" key="1">
    <source>
        <dbReference type="ARBA" id="ARBA00001974"/>
    </source>
</evidence>
<proteinExistence type="predicted"/>
<dbReference type="GO" id="GO:0008202">
    <property type="term" value="P:steroid metabolic process"/>
    <property type="evidence" value="ECO:0007669"/>
    <property type="project" value="UniProtKB-ARBA"/>
</dbReference>
<evidence type="ECO:0000256" key="4">
    <source>
        <dbReference type="ARBA" id="ARBA00023002"/>
    </source>
</evidence>
<dbReference type="SUPFAM" id="SSF51905">
    <property type="entry name" value="FAD/NAD(P)-binding domain"/>
    <property type="match status" value="1"/>
</dbReference>
<comment type="cofactor">
    <cofactor evidence="1">
        <name>FAD</name>
        <dbReference type="ChEBI" id="CHEBI:57692"/>
    </cofactor>
</comment>
<dbReference type="AlphaFoldDB" id="A0A0A8B700"/>
<dbReference type="PANTHER" id="PTHR43400">
    <property type="entry name" value="FUMARATE REDUCTASE"/>
    <property type="match status" value="1"/>
</dbReference>
<keyword evidence="3" id="KW-0274">FAD</keyword>
<dbReference type="Proteomes" id="UP000031121">
    <property type="component" value="Chromosome"/>
</dbReference>
<dbReference type="Pfam" id="PF00890">
    <property type="entry name" value="FAD_binding_2"/>
    <property type="match status" value="1"/>
</dbReference>
<feature type="domain" description="FAD-dependent oxidoreductase 2 FAD-binding" evidence="6">
    <location>
        <begin position="72"/>
        <end position="548"/>
    </location>
</feature>